<protein>
    <submittedName>
        <fullName evidence="2">Uncharacterized protein</fullName>
    </submittedName>
</protein>
<feature type="compositionally biased region" description="Low complexity" evidence="1">
    <location>
        <begin position="36"/>
        <end position="45"/>
    </location>
</feature>
<feature type="region of interest" description="Disordered" evidence="1">
    <location>
        <begin position="1"/>
        <end position="24"/>
    </location>
</feature>
<gene>
    <name evidence="2" type="ORF">CSSPJE1EN1_LOCUS20484</name>
</gene>
<feature type="region of interest" description="Disordered" evidence="1">
    <location>
        <begin position="30"/>
        <end position="49"/>
    </location>
</feature>
<evidence type="ECO:0000313" key="3">
    <source>
        <dbReference type="Proteomes" id="UP001497444"/>
    </source>
</evidence>
<accession>A0ABP0XAP7</accession>
<proteinExistence type="predicted"/>
<name>A0ABP0XAP7_9BRYO</name>
<keyword evidence="3" id="KW-1185">Reference proteome</keyword>
<dbReference type="Proteomes" id="UP001497444">
    <property type="component" value="Chromosome 6"/>
</dbReference>
<sequence length="86" mass="9425">MSLEFPSPAISRRPAPPPLGTTMSTKDTAVRRAEQQEMSSQPPSQVVGSKTASHLLGQVVGIRFLNSEFGRLNLVLGLLWCNRTEF</sequence>
<dbReference type="EMBL" id="OZ020101">
    <property type="protein sequence ID" value="CAK9275006.1"/>
    <property type="molecule type" value="Genomic_DNA"/>
</dbReference>
<feature type="compositionally biased region" description="Low complexity" evidence="1">
    <location>
        <begin position="1"/>
        <end position="13"/>
    </location>
</feature>
<reference evidence="2" key="1">
    <citation type="submission" date="2024-02" db="EMBL/GenBank/DDBJ databases">
        <authorList>
            <consortium name="ELIXIR-Norway"/>
            <consortium name="Elixir Norway"/>
        </authorList>
    </citation>
    <scope>NUCLEOTIDE SEQUENCE</scope>
</reference>
<evidence type="ECO:0000313" key="2">
    <source>
        <dbReference type="EMBL" id="CAK9275006.1"/>
    </source>
</evidence>
<evidence type="ECO:0000256" key="1">
    <source>
        <dbReference type="SAM" id="MobiDB-lite"/>
    </source>
</evidence>
<organism evidence="2 3">
    <name type="scientific">Sphagnum jensenii</name>
    <dbReference type="NCBI Taxonomy" id="128206"/>
    <lineage>
        <taxon>Eukaryota</taxon>
        <taxon>Viridiplantae</taxon>
        <taxon>Streptophyta</taxon>
        <taxon>Embryophyta</taxon>
        <taxon>Bryophyta</taxon>
        <taxon>Sphagnophytina</taxon>
        <taxon>Sphagnopsida</taxon>
        <taxon>Sphagnales</taxon>
        <taxon>Sphagnaceae</taxon>
        <taxon>Sphagnum</taxon>
    </lineage>
</organism>